<sequence length="289" mass="31587">MIAVGRGYAGRPPAARWIAALLFAIALPAPAAERIASLNLCLDQILLRWVPPQRIVSVTWLSAEAQYRNAPIPEHVALNRAQAEELIPLQPDLVLAGQFGAQRAAARLEEMGFRVVRIPDAYTLEQLQTQLGALEQALGPLPPLRARQQQLAELLAPARQKNPQAADVKHPTALILSANNITYGSGMLEHQLLTRAGFINLAAEQGIDQLGRVSLEQVIALQPDLLVFYGGAQDFAIAHLAERHPVLKRYIDSGRSYRLPEALGYCPALAAVDALEQLQQKRAELVQQP</sequence>
<dbReference type="SUPFAM" id="SSF53807">
    <property type="entry name" value="Helical backbone' metal receptor"/>
    <property type="match status" value="1"/>
</dbReference>
<dbReference type="PANTHER" id="PTHR30535:SF34">
    <property type="entry name" value="MOLYBDATE-BINDING PROTEIN MOLA"/>
    <property type="match status" value="1"/>
</dbReference>
<dbReference type="Gene3D" id="3.40.50.1980">
    <property type="entry name" value="Nitrogenase molybdenum iron protein domain"/>
    <property type="match status" value="2"/>
</dbReference>
<keyword evidence="3" id="KW-1185">Reference proteome</keyword>
<proteinExistence type="predicted"/>
<dbReference type="Proteomes" id="UP000306791">
    <property type="component" value="Unassembled WGS sequence"/>
</dbReference>
<evidence type="ECO:0000313" key="3">
    <source>
        <dbReference type="Proteomes" id="UP000306791"/>
    </source>
</evidence>
<comment type="caution">
    <text evidence="2">The sequence shown here is derived from an EMBL/GenBank/DDBJ whole genome shotgun (WGS) entry which is preliminary data.</text>
</comment>
<reference evidence="2 3" key="1">
    <citation type="submission" date="2019-05" db="EMBL/GenBank/DDBJ databases">
        <title>Microbulbifer harenosus sp. nov., an alginate-degrading bacterium isolated from coastal sand.</title>
        <authorList>
            <person name="Huang H."/>
            <person name="Mo K."/>
            <person name="Bao S."/>
        </authorList>
    </citation>
    <scope>NUCLEOTIDE SEQUENCE [LARGE SCALE GENOMIC DNA]</scope>
    <source>
        <strain evidence="2 3">HB161719</strain>
    </source>
</reference>
<dbReference type="PROSITE" id="PS50983">
    <property type="entry name" value="FE_B12_PBP"/>
    <property type="match status" value="1"/>
</dbReference>
<evidence type="ECO:0000313" key="2">
    <source>
        <dbReference type="EMBL" id="TLM73992.1"/>
    </source>
</evidence>
<accession>A0ABY2UDP0</accession>
<feature type="domain" description="Fe/B12 periplasmic-binding" evidence="1">
    <location>
        <begin position="34"/>
        <end position="286"/>
    </location>
</feature>
<dbReference type="Pfam" id="PF01497">
    <property type="entry name" value="Peripla_BP_2"/>
    <property type="match status" value="1"/>
</dbReference>
<dbReference type="InterPro" id="IPR050902">
    <property type="entry name" value="ABC_Transporter_SBP"/>
</dbReference>
<dbReference type="PANTHER" id="PTHR30535">
    <property type="entry name" value="VITAMIN B12-BINDING PROTEIN"/>
    <property type="match status" value="1"/>
</dbReference>
<protein>
    <submittedName>
        <fullName evidence="2">ABC transporter substrate-binding protein</fullName>
    </submittedName>
</protein>
<name>A0ABY2UDP0_9GAMM</name>
<evidence type="ECO:0000259" key="1">
    <source>
        <dbReference type="PROSITE" id="PS50983"/>
    </source>
</evidence>
<dbReference type="InterPro" id="IPR002491">
    <property type="entry name" value="ABC_transptr_periplasmic_BD"/>
</dbReference>
<organism evidence="2 3">
    <name type="scientific">Microbulbifer harenosus</name>
    <dbReference type="NCBI Taxonomy" id="2576840"/>
    <lineage>
        <taxon>Bacteria</taxon>
        <taxon>Pseudomonadati</taxon>
        <taxon>Pseudomonadota</taxon>
        <taxon>Gammaproteobacteria</taxon>
        <taxon>Cellvibrionales</taxon>
        <taxon>Microbulbiferaceae</taxon>
        <taxon>Microbulbifer</taxon>
    </lineage>
</organism>
<dbReference type="EMBL" id="VANI01000023">
    <property type="protein sequence ID" value="TLM73992.1"/>
    <property type="molecule type" value="Genomic_DNA"/>
</dbReference>
<gene>
    <name evidence="2" type="ORF">FDY93_18290</name>
</gene>